<proteinExistence type="predicted"/>
<keyword evidence="1" id="KW-0812">Transmembrane</keyword>
<keyword evidence="1" id="KW-1133">Transmembrane helix</keyword>
<evidence type="ECO:0000256" key="1">
    <source>
        <dbReference type="SAM" id="Phobius"/>
    </source>
</evidence>
<evidence type="ECO:0000313" key="3">
    <source>
        <dbReference type="Proteomes" id="UP001642464"/>
    </source>
</evidence>
<feature type="transmembrane region" description="Helical" evidence="1">
    <location>
        <begin position="63"/>
        <end position="85"/>
    </location>
</feature>
<keyword evidence="1" id="KW-0472">Membrane</keyword>
<gene>
    <name evidence="2" type="ORF">SCF082_LOCUS17899</name>
</gene>
<accession>A0ABP0KN28</accession>
<sequence length="189" mass="20543">MRFTNFCTDNALTTIGQRPIDQVAIWCGFLLVFISYIFMQFPIRNVLMSACLGKDEIEREAPYSTFVAVTMSLNCTLLLCAMAAIKLGGLTLVLRFGGGFCATLMAMVFPPLLFVRVRATRGWNTRVVCGSRGGLAIILAIGTSCWMLSNYSLTTDVLTQMGILSPPADDTTNTTAEILEAFGSVVSIL</sequence>
<keyword evidence="3" id="KW-1185">Reference proteome</keyword>
<feature type="transmembrane region" description="Helical" evidence="1">
    <location>
        <begin position="134"/>
        <end position="153"/>
    </location>
</feature>
<feature type="transmembrane region" description="Helical" evidence="1">
    <location>
        <begin position="92"/>
        <end position="114"/>
    </location>
</feature>
<organism evidence="2 3">
    <name type="scientific">Durusdinium trenchii</name>
    <dbReference type="NCBI Taxonomy" id="1381693"/>
    <lineage>
        <taxon>Eukaryota</taxon>
        <taxon>Sar</taxon>
        <taxon>Alveolata</taxon>
        <taxon>Dinophyceae</taxon>
        <taxon>Suessiales</taxon>
        <taxon>Symbiodiniaceae</taxon>
        <taxon>Durusdinium</taxon>
    </lineage>
</organism>
<comment type="caution">
    <text evidence="2">The sequence shown here is derived from an EMBL/GenBank/DDBJ whole genome shotgun (WGS) entry which is preliminary data.</text>
</comment>
<name>A0ABP0KN28_9DINO</name>
<dbReference type="EMBL" id="CAXAMM010011903">
    <property type="protein sequence ID" value="CAK9027397.1"/>
    <property type="molecule type" value="Genomic_DNA"/>
</dbReference>
<reference evidence="2 3" key="1">
    <citation type="submission" date="2024-02" db="EMBL/GenBank/DDBJ databases">
        <authorList>
            <person name="Chen Y."/>
            <person name="Shah S."/>
            <person name="Dougan E. K."/>
            <person name="Thang M."/>
            <person name="Chan C."/>
        </authorList>
    </citation>
    <scope>NUCLEOTIDE SEQUENCE [LARGE SCALE GENOMIC DNA]</scope>
</reference>
<feature type="transmembrane region" description="Helical" evidence="1">
    <location>
        <begin position="23"/>
        <end position="43"/>
    </location>
</feature>
<protein>
    <submittedName>
        <fullName evidence="2">Sodium-coupled neutral amino acid transporter 10</fullName>
    </submittedName>
</protein>
<dbReference type="Proteomes" id="UP001642464">
    <property type="component" value="Unassembled WGS sequence"/>
</dbReference>
<evidence type="ECO:0000313" key="2">
    <source>
        <dbReference type="EMBL" id="CAK9027397.1"/>
    </source>
</evidence>